<keyword evidence="1" id="KW-1133">Transmembrane helix</keyword>
<evidence type="ECO:0000256" key="1">
    <source>
        <dbReference type="SAM" id="Phobius"/>
    </source>
</evidence>
<feature type="transmembrane region" description="Helical" evidence="1">
    <location>
        <begin position="116"/>
        <end position="138"/>
    </location>
</feature>
<comment type="caution">
    <text evidence="2">The sequence shown here is derived from an EMBL/GenBank/DDBJ whole genome shotgun (WGS) entry which is preliminary data.</text>
</comment>
<sequence length="261" mass="29186">MRRFRILVKGSPQELAWLNQLAKKGWLLTAVHGGLYEFKAVTATYRVFTEYVPVDVATETTPQSVFQLLTTVTLKQPAVQVVYSASQHDPLKQADLTLLSDEDTQLKATLGLRSKLLSLADGWTIGSVILITILLAIFRGNGPAWLFKVIVGVWFVVCAWLVVQILRVHRPAKRLRARLQDYDGAWRPTMHVFLTNMSAPLDLDKVGSLGNWRLVGQSKKGAYWYDVQTNASQAEIKQVVQPVVGADVKVDVMSFLGLWPL</sequence>
<reference evidence="3" key="1">
    <citation type="journal article" date="2019" name="Int. J. Syst. Evol. Microbiol.">
        <title>The Global Catalogue of Microorganisms (GCM) 10K type strain sequencing project: providing services to taxonomists for standard genome sequencing and annotation.</title>
        <authorList>
            <consortium name="The Broad Institute Genomics Platform"/>
            <consortium name="The Broad Institute Genome Sequencing Center for Infectious Disease"/>
            <person name="Wu L."/>
            <person name="Ma J."/>
        </authorList>
    </citation>
    <scope>NUCLEOTIDE SEQUENCE [LARGE SCALE GENOMIC DNA]</scope>
    <source>
        <strain evidence="3">CCM 8932</strain>
    </source>
</reference>
<dbReference type="EMBL" id="JBHSSD010000025">
    <property type="protein sequence ID" value="MFC6164161.1"/>
    <property type="molecule type" value="Genomic_DNA"/>
</dbReference>
<keyword evidence="1" id="KW-0472">Membrane</keyword>
<name>A0ABW1R5W2_9LACO</name>
<protein>
    <submittedName>
        <fullName evidence="2">DUF2812 domain-containing protein</fullName>
    </submittedName>
</protein>
<gene>
    <name evidence="2" type="ORF">ACFP3T_05695</name>
</gene>
<accession>A0ABW1R5W2</accession>
<organism evidence="2 3">
    <name type="scientific">Lactiplantibacillus dongliensis</name>
    <dbReference type="NCBI Taxonomy" id="2559919"/>
    <lineage>
        <taxon>Bacteria</taxon>
        <taxon>Bacillati</taxon>
        <taxon>Bacillota</taxon>
        <taxon>Bacilli</taxon>
        <taxon>Lactobacillales</taxon>
        <taxon>Lactobacillaceae</taxon>
        <taxon>Lactiplantibacillus</taxon>
    </lineage>
</organism>
<keyword evidence="1" id="KW-0812">Transmembrane</keyword>
<dbReference type="Proteomes" id="UP001596253">
    <property type="component" value="Unassembled WGS sequence"/>
</dbReference>
<proteinExistence type="predicted"/>
<feature type="transmembrane region" description="Helical" evidence="1">
    <location>
        <begin position="144"/>
        <end position="166"/>
    </location>
</feature>
<keyword evidence="3" id="KW-1185">Reference proteome</keyword>
<dbReference type="RefSeq" id="WP_171001128.1">
    <property type="nucleotide sequence ID" value="NZ_BJDK01000069.1"/>
</dbReference>
<evidence type="ECO:0000313" key="3">
    <source>
        <dbReference type="Proteomes" id="UP001596253"/>
    </source>
</evidence>
<evidence type="ECO:0000313" key="2">
    <source>
        <dbReference type="EMBL" id="MFC6164161.1"/>
    </source>
</evidence>